<evidence type="ECO:0000313" key="3">
    <source>
        <dbReference type="Proteomes" id="UP000647172"/>
    </source>
</evidence>
<reference evidence="2" key="1">
    <citation type="submission" date="2021-01" db="EMBL/GenBank/DDBJ databases">
        <title>Whole genome shotgun sequence of Actinoplanes nipponensis NBRC 14063.</title>
        <authorList>
            <person name="Komaki H."/>
            <person name="Tamura T."/>
        </authorList>
    </citation>
    <scope>NUCLEOTIDE SEQUENCE</scope>
    <source>
        <strain evidence="2">NBRC 14063</strain>
    </source>
</reference>
<protein>
    <submittedName>
        <fullName evidence="2">Uncharacterized protein</fullName>
    </submittedName>
</protein>
<keyword evidence="3" id="KW-1185">Reference proteome</keyword>
<evidence type="ECO:0000256" key="1">
    <source>
        <dbReference type="SAM" id="MobiDB-lite"/>
    </source>
</evidence>
<organism evidence="2 3">
    <name type="scientific">Actinoplanes nipponensis</name>
    <dbReference type="NCBI Taxonomy" id="135950"/>
    <lineage>
        <taxon>Bacteria</taxon>
        <taxon>Bacillati</taxon>
        <taxon>Actinomycetota</taxon>
        <taxon>Actinomycetes</taxon>
        <taxon>Micromonosporales</taxon>
        <taxon>Micromonosporaceae</taxon>
        <taxon>Actinoplanes</taxon>
    </lineage>
</organism>
<feature type="compositionally biased region" description="Low complexity" evidence="1">
    <location>
        <begin position="28"/>
        <end position="67"/>
    </location>
</feature>
<feature type="region of interest" description="Disordered" evidence="1">
    <location>
        <begin position="25"/>
        <end position="67"/>
    </location>
</feature>
<name>A0A919JH85_9ACTN</name>
<sequence length="220" mass="22421">MFAASVLIGVLAGCGDTVATGQSAVSEATDAAPQPAAETTAPPATTPTKTLVARPAATPKRTRPAPASGCAAVAGARVLGSEAPYADHPDGLPLTGGTWSRGGEKLAVQRPCTAGRLDGLNGTATLATLMWSAEGTTGRWWALALCAPASAGTRCVVQDVLGDREPIQSVTIAGGDAVVVYLARTEDVPAAGVNLRRTASYHYHVNRLKQTSFGDQPYTP</sequence>
<evidence type="ECO:0000313" key="2">
    <source>
        <dbReference type="EMBL" id="GIE50471.1"/>
    </source>
</evidence>
<proteinExistence type="predicted"/>
<accession>A0A919JH85</accession>
<comment type="caution">
    <text evidence="2">The sequence shown here is derived from an EMBL/GenBank/DDBJ whole genome shotgun (WGS) entry which is preliminary data.</text>
</comment>
<dbReference type="EMBL" id="BOMQ01000049">
    <property type="protein sequence ID" value="GIE50471.1"/>
    <property type="molecule type" value="Genomic_DNA"/>
</dbReference>
<dbReference type="AlphaFoldDB" id="A0A919JH85"/>
<gene>
    <name evidence="2" type="ORF">Ani05nite_40050</name>
</gene>
<dbReference type="Proteomes" id="UP000647172">
    <property type="component" value="Unassembled WGS sequence"/>
</dbReference>